<proteinExistence type="predicted"/>
<organism evidence="1 2">
    <name type="scientific">Racocetra fulgida</name>
    <dbReference type="NCBI Taxonomy" id="60492"/>
    <lineage>
        <taxon>Eukaryota</taxon>
        <taxon>Fungi</taxon>
        <taxon>Fungi incertae sedis</taxon>
        <taxon>Mucoromycota</taxon>
        <taxon>Glomeromycotina</taxon>
        <taxon>Glomeromycetes</taxon>
        <taxon>Diversisporales</taxon>
        <taxon>Gigasporaceae</taxon>
        <taxon>Racocetra</taxon>
    </lineage>
</organism>
<dbReference type="AlphaFoldDB" id="A0A9N8VI30"/>
<dbReference type="EMBL" id="CAJVPZ010000063">
    <property type="protein sequence ID" value="CAG8451409.1"/>
    <property type="molecule type" value="Genomic_DNA"/>
</dbReference>
<dbReference type="OrthoDB" id="2446324at2759"/>
<comment type="caution">
    <text evidence="1">The sequence shown here is derived from an EMBL/GenBank/DDBJ whole genome shotgun (WGS) entry which is preliminary data.</text>
</comment>
<accession>A0A9N8VI30</accession>
<reference evidence="1" key="1">
    <citation type="submission" date="2021-06" db="EMBL/GenBank/DDBJ databases">
        <authorList>
            <person name="Kallberg Y."/>
            <person name="Tangrot J."/>
            <person name="Rosling A."/>
        </authorList>
    </citation>
    <scope>NUCLEOTIDE SEQUENCE</scope>
    <source>
        <strain evidence="1">IN212</strain>
    </source>
</reference>
<protein>
    <submittedName>
        <fullName evidence="1">4554_t:CDS:1</fullName>
    </submittedName>
</protein>
<gene>
    <name evidence="1" type="ORF">RFULGI_LOCUS247</name>
</gene>
<evidence type="ECO:0000313" key="1">
    <source>
        <dbReference type="EMBL" id="CAG8451409.1"/>
    </source>
</evidence>
<evidence type="ECO:0000313" key="2">
    <source>
        <dbReference type="Proteomes" id="UP000789396"/>
    </source>
</evidence>
<dbReference type="Proteomes" id="UP000789396">
    <property type="component" value="Unassembled WGS sequence"/>
</dbReference>
<sequence>MCSERRSKKRQETNPAKKTKVDTDLNVIVLSISISLSRINNASDFLQQTSEAHLLFDEEVEGTIEIDKHNIPSDKNDDDNNAKALLYCMDENAESSKESTKFVLEIELDSELLNSVELDQDIETDLLELNKIKNSFIQLTKILILLLESGSKYRQRSDNQEIKRRSEARAAIQ</sequence>
<keyword evidence="2" id="KW-1185">Reference proteome</keyword>
<name>A0A9N8VI30_9GLOM</name>